<dbReference type="PANTHER" id="PTHR48153">
    <property type="entry name" value="UFM1-SPECIFIC PROTEASE 2"/>
    <property type="match status" value="1"/>
</dbReference>
<evidence type="ECO:0000256" key="6">
    <source>
        <dbReference type="SAM" id="MobiDB-lite"/>
    </source>
</evidence>
<protein>
    <recommendedName>
        <fullName evidence="10">Ufm1-specific protease</fullName>
    </recommendedName>
</protein>
<dbReference type="Gene3D" id="3.90.70.130">
    <property type="match status" value="1"/>
</dbReference>
<evidence type="ECO:0000256" key="2">
    <source>
        <dbReference type="ARBA" id="ARBA00022670"/>
    </source>
</evidence>
<gene>
    <name evidence="9" type="ORF">TRIUR3_11266</name>
</gene>
<dbReference type="eggNOG" id="KOG2433">
    <property type="taxonomic scope" value="Eukaryota"/>
</dbReference>
<feature type="region of interest" description="Disordered" evidence="6">
    <location>
        <begin position="66"/>
        <end position="93"/>
    </location>
</feature>
<feature type="domain" description="UFSP2 second" evidence="8">
    <location>
        <begin position="338"/>
        <end position="425"/>
    </location>
</feature>
<dbReference type="InterPro" id="IPR038765">
    <property type="entry name" value="Papain-like_cys_pep_sf"/>
</dbReference>
<evidence type="ECO:0000256" key="3">
    <source>
        <dbReference type="ARBA" id="ARBA00022786"/>
    </source>
</evidence>
<dbReference type="Pfam" id="PF20908">
    <property type="entry name" value="UfSP2_N"/>
    <property type="match status" value="1"/>
</dbReference>
<evidence type="ECO:0008006" key="10">
    <source>
        <dbReference type="Google" id="ProtNLM"/>
    </source>
</evidence>
<dbReference type="InterPro" id="IPR049387">
    <property type="entry name" value="UFSP2-like_2nd"/>
</dbReference>
<dbReference type="GO" id="GO:0006508">
    <property type="term" value="P:proteolysis"/>
    <property type="evidence" value="ECO:0007669"/>
    <property type="project" value="UniProtKB-KW"/>
</dbReference>
<name>M7ZDF4_TRIUA</name>
<evidence type="ECO:0000256" key="5">
    <source>
        <dbReference type="ARBA" id="ARBA00022807"/>
    </source>
</evidence>
<reference evidence="9" key="1">
    <citation type="journal article" date="2013" name="Nature">
        <title>Draft genome of the wheat A-genome progenitor Triticum urartu.</title>
        <authorList>
            <person name="Ling H.Q."/>
            <person name="Zhao S."/>
            <person name="Liu D."/>
            <person name="Wang J."/>
            <person name="Sun H."/>
            <person name="Zhang C."/>
            <person name="Fan H."/>
            <person name="Li D."/>
            <person name="Dong L."/>
            <person name="Tao Y."/>
            <person name="Gao C."/>
            <person name="Wu H."/>
            <person name="Li Y."/>
            <person name="Cui Y."/>
            <person name="Guo X."/>
            <person name="Zheng S."/>
            <person name="Wang B."/>
            <person name="Yu K."/>
            <person name="Liang Q."/>
            <person name="Yang W."/>
            <person name="Lou X."/>
            <person name="Chen J."/>
            <person name="Feng M."/>
            <person name="Jian J."/>
            <person name="Zhang X."/>
            <person name="Luo G."/>
            <person name="Jiang Y."/>
            <person name="Liu J."/>
            <person name="Wang Z."/>
            <person name="Sha Y."/>
            <person name="Zhang B."/>
            <person name="Wu H."/>
            <person name="Tang D."/>
            <person name="Shen Q."/>
            <person name="Xue P."/>
            <person name="Zou S."/>
            <person name="Wang X."/>
            <person name="Liu X."/>
            <person name="Wang F."/>
            <person name="Yang Y."/>
            <person name="An X."/>
            <person name="Dong Z."/>
            <person name="Zhang K."/>
            <person name="Zhang X."/>
            <person name="Luo M.C."/>
            <person name="Dvorak J."/>
            <person name="Tong Y."/>
            <person name="Wang J."/>
            <person name="Yang H."/>
            <person name="Li Z."/>
            <person name="Wang D."/>
            <person name="Zhang A."/>
            <person name="Wang J."/>
        </authorList>
    </citation>
    <scope>NUCLEOTIDE SEQUENCE</scope>
</reference>
<evidence type="ECO:0000259" key="8">
    <source>
        <dbReference type="Pfam" id="PF20908"/>
    </source>
</evidence>
<dbReference type="AlphaFoldDB" id="M7ZDF4"/>
<dbReference type="MEROPS" id="C78.A02"/>
<dbReference type="InterPro" id="IPR012462">
    <property type="entry name" value="UFSP1/2_DUB_cat"/>
</dbReference>
<dbReference type="SUPFAM" id="SSF54001">
    <property type="entry name" value="Cysteine proteinases"/>
    <property type="match status" value="1"/>
</dbReference>
<dbReference type="EMBL" id="KD136947">
    <property type="protein sequence ID" value="EMS58087.1"/>
    <property type="molecule type" value="Genomic_DNA"/>
</dbReference>
<evidence type="ECO:0000256" key="4">
    <source>
        <dbReference type="ARBA" id="ARBA00022801"/>
    </source>
</evidence>
<feature type="compositionally biased region" description="Low complexity" evidence="6">
    <location>
        <begin position="73"/>
        <end position="91"/>
    </location>
</feature>
<dbReference type="GO" id="GO:0071567">
    <property type="term" value="F:deUFMylase activity"/>
    <property type="evidence" value="ECO:0007669"/>
    <property type="project" value="TreeGrafter"/>
</dbReference>
<keyword evidence="4" id="KW-0378">Hydrolase</keyword>
<sequence>METAAAGSRRPPALRLLCPKKSVLSSPFPSLLWLVGSPRFLQPVTVAAALRCLRFLSDDGPFSPDLPHEAGKSLTPTPLTSSPGSPAASPTHGLPHLTISAVRADEIRGLLVRGFDIVGGLFVGSANFESDAGRALELAGELRERLFGERASHGMVGGCVDASTGDIRFLVSESGGSEVVEGQEVLWGDEPGRSLLEKGCLLRCELQLQLPLYLPSDETMSGIEARFSSLIESTAANLRSPHVSYLVEGPTATFDESHHSVILHGNNLNSVSQLPINTNTNKCSAKIVSCSEFLPTKRHDLSSKGDAIQITVLSNQSLNISKAGSPAPMLKYFPAVAVSELVIPGLADQLSIMKKAIVSELLTQQPKLCPYHFIPPGLLIPLTAIYDTRYGEIEEKQSELRRNLHFRLGLPLDRPLLRTSNALTFGAMERRDRSSSKSVRKYFPDTHCDLSLRPGSSLLRDVHKEIPSSGVSGGIMSLIEGSYEYYHYLHDGIDDNGWGCAYRSLQTIMSWYRLQQYSSINVPSHREIQQVLVEIGDKDPSFIGSREWIGAIELSFVLDKLLGNSVMQASCKIINVRSGDELPEKCRELAIHFETQGTPVMIGGGVLAYTLLGVDYNEASGDCAFLILDPHYTGGDDLKKIVNGGWCAWKKSVDSKGRSFFLKDKFYNLLLPQRPNMV</sequence>
<dbReference type="STRING" id="4572.M7ZDF4"/>
<dbReference type="Pfam" id="PF07910">
    <property type="entry name" value="Peptidase_C78"/>
    <property type="match status" value="1"/>
</dbReference>
<comment type="similarity">
    <text evidence="1">Belongs to the peptidase C78 family.</text>
</comment>
<dbReference type="PANTHER" id="PTHR48153:SF2">
    <property type="entry name" value="UFM1-SPECIFIC PROTEASE 2"/>
    <property type="match status" value="1"/>
</dbReference>
<accession>M7ZDF4</accession>
<evidence type="ECO:0000313" key="9">
    <source>
        <dbReference type="EMBL" id="EMS58087.1"/>
    </source>
</evidence>
<feature type="domain" description="UFSP1/2/DUB catalytic" evidence="7">
    <location>
        <begin position="476"/>
        <end position="670"/>
    </location>
</feature>
<keyword evidence="3" id="KW-0833">Ubl conjugation pathway</keyword>
<organism evidence="9">
    <name type="scientific">Triticum urartu</name>
    <name type="common">Red wild einkorn</name>
    <name type="synonym">Crithodium urartu</name>
    <dbReference type="NCBI Taxonomy" id="4572"/>
    <lineage>
        <taxon>Eukaryota</taxon>
        <taxon>Viridiplantae</taxon>
        <taxon>Streptophyta</taxon>
        <taxon>Embryophyta</taxon>
        <taxon>Tracheophyta</taxon>
        <taxon>Spermatophyta</taxon>
        <taxon>Magnoliopsida</taxon>
        <taxon>Liliopsida</taxon>
        <taxon>Poales</taxon>
        <taxon>Poaceae</taxon>
        <taxon>BOP clade</taxon>
        <taxon>Pooideae</taxon>
        <taxon>Triticodae</taxon>
        <taxon>Triticeae</taxon>
        <taxon>Triticinae</taxon>
        <taxon>Triticum</taxon>
    </lineage>
</organism>
<evidence type="ECO:0000256" key="1">
    <source>
        <dbReference type="ARBA" id="ARBA00008552"/>
    </source>
</evidence>
<keyword evidence="5" id="KW-0788">Thiol protease</keyword>
<keyword evidence="2" id="KW-0645">Protease</keyword>
<proteinExistence type="inferred from homology"/>
<evidence type="ECO:0000259" key="7">
    <source>
        <dbReference type="Pfam" id="PF07910"/>
    </source>
</evidence>